<sequence>MADPLFALLDDIAQTAKGGASGHHDGISNRRGDHQSLDNEPQYYPTKQPAHSLHRDDTLLGPRRDGSRYADEDEYRKPQGSKHFQNQSAHVAPGLSRLTVPSNASRQANVSMRPPPQHQRRVKDEYMDKDLDQPSPSQCDLSQYSYDGPTQQSLSSPPLSGLPSSPAFRASQRRHDYRAGQLRPQYSFEGPTESPETRAKSNEQSAYPDADHKVTVLPHAPRLVQDIELLSTHELPDRFRSIFGFPNFNAVQSKCFDTIYRTNDNFVLSSPTGSGKTVAFELAICRLVNGFSGGDFKIVYQAPTKSLCSERQRDWSKKFRPFGLECAELTGDTDLSQMKNVQNASIIVTTPEKWDSMTRKWKDHIKLMKMIKLFLIDEVHMLKEERGAVLEVVVSRMKSIGSDVRFVALSASIPNSGDIASWLGKNPMAPQTPAVREVFGESFRPVKLQKFVVGYNTNGNDFAFEKALDSKLPDVIAKYSHGKPIMVFCATRKSVEATAQMLAAWWSTKSPKERYWDGSRKYVAVEDRLLKGCISAAVGFHHAGLGQEDRLAIERGFLNGDINVICCTSTLAVGVNLPCHFVIIKNTCAYTNEGMKEYSDLEVMQMLGRAGRPQFDNTAVAVIMTKQEKVKKYEKMVSGQEILESCLHRNLIDHLNAEIVLGTVTNLSSAKKWLSGTFLYVRLREHPEHYRIDGDEDDNGGNRLEERLERIASRDIDLLRESQFARCNEGDNRLLSTDFGEAMARYCVHFETAKRFLDLPPKAKMSEILSALAQAKEFKDFRFRAYEKSCYKVMNKSASIKFMIPVNLDLPAHKVSLIIQSQLGGVEFPTNEKTASAKFQFSLDTNLIFQHVNRLVRCIVDFSLYREDSIALRNSLALCRSLGARCWDDSPLQLGQLERIGIVGVRKLVNAGIKCIEELESTEPHRIEAILKRAPPFGLQVVDSAKAFPKPRVSVQMVGSPIIKGGQGVTVNVKAEIGFVNEKLPIIFQKRAVYVVFLAETSDGHKIEFRRISAKKLNQGTDIKFSVTLTDPTQVIACHVSCDEFAGTLRTATLALKLPKGIKWPKLKTKEPPLLSVRPVPNSAKRRSETPRISQGNRRVKDDEFDYGGLDDQDLLAAMANDFDDDFKHIDDYGSDDHSATAKSIKQKARTASAKQIQTDWEPKRMANGNWSCNHRCKDRSACRHKCCKEGLPQPPKAPKKAAGGDKNDMSRSTQQQKTLPRGQTTLSLNKSVQAKSPTCAAGSEVTQLDLTQEPKKALSRIPGEMKRLEMLHTKSMGSRPVATPAFFQQNITPSQQIDSRTHLSFIPEHNPDDHHDITSDYGDSWPDSDLPDLATLTENIKHSRQHQSHHLIEHDNHDLDRVGDLENFEDNDSLMDEALVGLADSQELELQTNRAGVRTSGNTELQEDDMMTALEDSLEETPATIMPDSPKPSRKVPRQMAYPTESPIQARPSPAHKRPRVGPFIDTSSDLFVTPGSTVCHPGPSLDDDGFSEPSRKKMKVVDVAGKENEFSLHHIALTEHPDTEMVIQNEEQDAKVKREEIDAWFMQEFGQYVEFT</sequence>
<comment type="similarity">
    <text evidence="1">Belongs to the helicase family. SKI2 subfamily.</text>
</comment>
<keyword evidence="7" id="KW-0469">Meiosis</keyword>
<dbReference type="InterPro" id="IPR011545">
    <property type="entry name" value="DEAD/DEAH_box_helicase_dom"/>
</dbReference>
<dbReference type="FunFam" id="3.40.50.300:FF:001076">
    <property type="entry name" value="ATP-dependent DNA helicase MER3"/>
    <property type="match status" value="1"/>
</dbReference>
<accession>A0A8H3Z7W2</accession>
<dbReference type="Pfam" id="PF23445">
    <property type="entry name" value="WHD_SNRNP200"/>
    <property type="match status" value="1"/>
</dbReference>
<dbReference type="PROSITE" id="PS51192">
    <property type="entry name" value="HELICASE_ATP_BIND_1"/>
    <property type="match status" value="1"/>
</dbReference>
<evidence type="ECO:0000256" key="9">
    <source>
        <dbReference type="ARBA" id="ARBA00034808"/>
    </source>
</evidence>
<feature type="region of interest" description="Disordered" evidence="11">
    <location>
        <begin position="1073"/>
        <end position="1104"/>
    </location>
</feature>
<dbReference type="InterPro" id="IPR001650">
    <property type="entry name" value="Helicase_C-like"/>
</dbReference>
<feature type="compositionally biased region" description="Basic and acidic residues" evidence="11">
    <location>
        <begin position="53"/>
        <end position="77"/>
    </location>
</feature>
<evidence type="ECO:0000256" key="11">
    <source>
        <dbReference type="SAM" id="MobiDB-lite"/>
    </source>
</evidence>
<feature type="compositionally biased region" description="Polar residues" evidence="11">
    <location>
        <begin position="134"/>
        <end position="152"/>
    </location>
</feature>
<evidence type="ECO:0000256" key="10">
    <source>
        <dbReference type="ARBA" id="ARBA00048988"/>
    </source>
</evidence>
<evidence type="ECO:0000313" key="14">
    <source>
        <dbReference type="EMBL" id="KAE9989410.1"/>
    </source>
</evidence>
<dbReference type="Pfam" id="PF00270">
    <property type="entry name" value="DEAD"/>
    <property type="match status" value="1"/>
</dbReference>
<dbReference type="FunFam" id="1.10.3380.10:FF:000012">
    <property type="entry name" value="DEAD/DEAH box DNA helicase"/>
    <property type="match status" value="1"/>
</dbReference>
<dbReference type="PROSITE" id="PS51194">
    <property type="entry name" value="HELICASE_CTER"/>
    <property type="match status" value="1"/>
</dbReference>
<dbReference type="InterPro" id="IPR004179">
    <property type="entry name" value="Sec63-dom"/>
</dbReference>
<dbReference type="GO" id="GO:0007131">
    <property type="term" value="P:reciprocal meiotic recombination"/>
    <property type="evidence" value="ECO:0007669"/>
    <property type="project" value="UniProtKB-ARBA"/>
</dbReference>
<dbReference type="InterPro" id="IPR036390">
    <property type="entry name" value="WH_DNA-bd_sf"/>
</dbReference>
<feature type="region of interest" description="Disordered" evidence="11">
    <location>
        <begin position="1190"/>
        <end position="1227"/>
    </location>
</feature>
<dbReference type="CDD" id="cd18795">
    <property type="entry name" value="SF2_C_Ski2"/>
    <property type="match status" value="1"/>
</dbReference>
<evidence type="ECO:0000256" key="2">
    <source>
        <dbReference type="ARBA" id="ARBA00022741"/>
    </source>
</evidence>
<gene>
    <name evidence="14" type="ORF">EG327_002718</name>
</gene>
<keyword evidence="4" id="KW-0347">Helicase</keyword>
<keyword evidence="15" id="KW-1185">Reference proteome</keyword>
<feature type="region of interest" description="Disordered" evidence="11">
    <location>
        <begin position="16"/>
        <end position="214"/>
    </location>
</feature>
<dbReference type="GO" id="GO:0005524">
    <property type="term" value="F:ATP binding"/>
    <property type="evidence" value="ECO:0007669"/>
    <property type="project" value="UniProtKB-KW"/>
</dbReference>
<dbReference type="SMART" id="SM00487">
    <property type="entry name" value="DEXDc"/>
    <property type="match status" value="1"/>
</dbReference>
<dbReference type="InterPro" id="IPR027417">
    <property type="entry name" value="P-loop_NTPase"/>
</dbReference>
<organism evidence="14 15">
    <name type="scientific">Venturia inaequalis</name>
    <name type="common">Apple scab fungus</name>
    <dbReference type="NCBI Taxonomy" id="5025"/>
    <lineage>
        <taxon>Eukaryota</taxon>
        <taxon>Fungi</taxon>
        <taxon>Dikarya</taxon>
        <taxon>Ascomycota</taxon>
        <taxon>Pezizomycotina</taxon>
        <taxon>Dothideomycetes</taxon>
        <taxon>Pleosporomycetidae</taxon>
        <taxon>Venturiales</taxon>
        <taxon>Venturiaceae</taxon>
        <taxon>Venturia</taxon>
    </lineage>
</organism>
<feature type="domain" description="Helicase ATP-binding" evidence="12">
    <location>
        <begin position="257"/>
        <end position="431"/>
    </location>
</feature>
<dbReference type="Gene3D" id="3.40.50.300">
    <property type="entry name" value="P-loop containing nucleotide triphosphate hydrolases"/>
    <property type="match status" value="2"/>
</dbReference>
<dbReference type="SMART" id="SM00490">
    <property type="entry name" value="HELICc"/>
    <property type="match status" value="1"/>
</dbReference>
<feature type="compositionally biased region" description="Basic and acidic residues" evidence="11">
    <location>
        <begin position="22"/>
        <end position="37"/>
    </location>
</feature>
<dbReference type="SMART" id="SM00973">
    <property type="entry name" value="Sec63"/>
    <property type="match status" value="1"/>
</dbReference>
<dbReference type="Gene3D" id="1.10.3380.10">
    <property type="entry name" value="Sec63 N-terminal domain-like domain"/>
    <property type="match status" value="1"/>
</dbReference>
<evidence type="ECO:0000256" key="8">
    <source>
        <dbReference type="ARBA" id="ARBA00034617"/>
    </source>
</evidence>
<protein>
    <recommendedName>
        <fullName evidence="9">DNA 3'-5' helicase</fullName>
        <ecNumber evidence="9">5.6.2.4</ecNumber>
    </recommendedName>
</protein>
<comment type="caution">
    <text evidence="14">The sequence shown here is derived from an EMBL/GenBank/DDBJ whole genome shotgun (WGS) entry which is preliminary data.</text>
</comment>
<evidence type="ECO:0000256" key="5">
    <source>
        <dbReference type="ARBA" id="ARBA00022840"/>
    </source>
</evidence>
<evidence type="ECO:0000256" key="3">
    <source>
        <dbReference type="ARBA" id="ARBA00022801"/>
    </source>
</evidence>
<evidence type="ECO:0000256" key="4">
    <source>
        <dbReference type="ARBA" id="ARBA00022806"/>
    </source>
</evidence>
<keyword evidence="5" id="KW-0067">ATP-binding</keyword>
<evidence type="ECO:0000313" key="15">
    <source>
        <dbReference type="Proteomes" id="UP000490939"/>
    </source>
</evidence>
<feature type="compositionally biased region" description="Basic and acidic residues" evidence="11">
    <location>
        <begin position="122"/>
        <end position="132"/>
    </location>
</feature>
<feature type="compositionally biased region" description="Low complexity" evidence="11">
    <location>
        <begin position="153"/>
        <end position="166"/>
    </location>
</feature>
<feature type="region of interest" description="Disordered" evidence="11">
    <location>
        <begin position="1136"/>
        <end position="1157"/>
    </location>
</feature>
<dbReference type="SUPFAM" id="SSF52540">
    <property type="entry name" value="P-loop containing nucleoside triphosphate hydrolases"/>
    <property type="match status" value="1"/>
</dbReference>
<dbReference type="PANTHER" id="PTHR47835:SF3">
    <property type="entry name" value="HELICASE FOR MEIOSIS 1"/>
    <property type="match status" value="1"/>
</dbReference>
<dbReference type="EC" id="5.6.2.4" evidence="9"/>
<keyword evidence="2" id="KW-0547">Nucleotide-binding</keyword>
<dbReference type="InterPro" id="IPR014001">
    <property type="entry name" value="Helicase_ATP-bd"/>
</dbReference>
<feature type="domain" description="Helicase C-terminal" evidence="13">
    <location>
        <begin position="471"/>
        <end position="659"/>
    </location>
</feature>
<feature type="compositionally biased region" description="Polar residues" evidence="11">
    <location>
        <begin position="1211"/>
        <end position="1227"/>
    </location>
</feature>
<evidence type="ECO:0000259" key="12">
    <source>
        <dbReference type="PROSITE" id="PS51192"/>
    </source>
</evidence>
<proteinExistence type="inferred from homology"/>
<comment type="catalytic activity">
    <reaction evidence="8">
        <text>Couples ATP hydrolysis with the unwinding of duplex DNA by translocating in the 3'-5' direction.</text>
        <dbReference type="EC" id="5.6.2.4"/>
    </reaction>
</comment>
<feature type="compositionally biased region" description="Polar residues" evidence="11">
    <location>
        <begin position="99"/>
        <end position="110"/>
    </location>
</feature>
<name>A0A8H3Z7W2_VENIN</name>
<evidence type="ECO:0000256" key="6">
    <source>
        <dbReference type="ARBA" id="ARBA00023235"/>
    </source>
</evidence>
<evidence type="ECO:0000259" key="13">
    <source>
        <dbReference type="PROSITE" id="PS51194"/>
    </source>
</evidence>
<dbReference type="EMBL" id="WNWR01000188">
    <property type="protein sequence ID" value="KAE9989410.1"/>
    <property type="molecule type" value="Genomic_DNA"/>
</dbReference>
<dbReference type="Pfam" id="PF00271">
    <property type="entry name" value="Helicase_C"/>
    <property type="match status" value="1"/>
</dbReference>
<dbReference type="Gene3D" id="1.10.10.10">
    <property type="entry name" value="Winged helix-like DNA-binding domain superfamily/Winged helix DNA-binding domain"/>
    <property type="match status" value="1"/>
</dbReference>
<keyword evidence="3" id="KW-0378">Hydrolase</keyword>
<dbReference type="Pfam" id="PF02889">
    <property type="entry name" value="Sec63"/>
    <property type="match status" value="1"/>
</dbReference>
<dbReference type="SUPFAM" id="SSF46785">
    <property type="entry name" value="Winged helix' DNA-binding domain"/>
    <property type="match status" value="1"/>
</dbReference>
<dbReference type="PANTHER" id="PTHR47835">
    <property type="entry name" value="HFM1, ATP DEPENDENT DNA HELICASE HOMOLOG"/>
    <property type="match status" value="1"/>
</dbReference>
<dbReference type="InterPro" id="IPR052247">
    <property type="entry name" value="Meiotic_Crossover_Helicase"/>
</dbReference>
<dbReference type="GO" id="GO:0043138">
    <property type="term" value="F:3'-5' DNA helicase activity"/>
    <property type="evidence" value="ECO:0007669"/>
    <property type="project" value="UniProtKB-EC"/>
</dbReference>
<comment type="catalytic activity">
    <reaction evidence="10">
        <text>ATP + H2O = ADP + phosphate + H(+)</text>
        <dbReference type="Rhea" id="RHEA:13065"/>
        <dbReference type="ChEBI" id="CHEBI:15377"/>
        <dbReference type="ChEBI" id="CHEBI:15378"/>
        <dbReference type="ChEBI" id="CHEBI:30616"/>
        <dbReference type="ChEBI" id="CHEBI:43474"/>
        <dbReference type="ChEBI" id="CHEBI:456216"/>
        <dbReference type="EC" id="5.6.2.4"/>
    </reaction>
</comment>
<dbReference type="FunFam" id="1.10.10.10:FF:000012">
    <property type="entry name" value="U5 small nuclear ribonucleoprotein helicase"/>
    <property type="match status" value="1"/>
</dbReference>
<dbReference type="SUPFAM" id="SSF158702">
    <property type="entry name" value="Sec63 N-terminal domain-like"/>
    <property type="match status" value="1"/>
</dbReference>
<dbReference type="Proteomes" id="UP000490939">
    <property type="component" value="Unassembled WGS sequence"/>
</dbReference>
<dbReference type="GO" id="GO:0003676">
    <property type="term" value="F:nucleic acid binding"/>
    <property type="evidence" value="ECO:0007669"/>
    <property type="project" value="InterPro"/>
</dbReference>
<dbReference type="GO" id="GO:0016787">
    <property type="term" value="F:hydrolase activity"/>
    <property type="evidence" value="ECO:0007669"/>
    <property type="project" value="UniProtKB-KW"/>
</dbReference>
<reference evidence="14 15" key="1">
    <citation type="submission" date="2019-07" db="EMBL/GenBank/DDBJ databases">
        <title>Venturia inaequalis Genome Resource.</title>
        <authorList>
            <person name="Lichtner F.J."/>
        </authorList>
    </citation>
    <scope>NUCLEOTIDE SEQUENCE [LARGE SCALE GENOMIC DNA]</scope>
    <source>
        <strain evidence="14 15">DMI_063113</strain>
    </source>
</reference>
<evidence type="ECO:0000256" key="7">
    <source>
        <dbReference type="ARBA" id="ARBA00023254"/>
    </source>
</evidence>
<evidence type="ECO:0000256" key="1">
    <source>
        <dbReference type="ARBA" id="ARBA00010140"/>
    </source>
</evidence>
<dbReference type="InterPro" id="IPR036388">
    <property type="entry name" value="WH-like_DNA-bd_sf"/>
</dbReference>
<keyword evidence="6" id="KW-0413">Isomerase</keyword>
<dbReference type="InterPro" id="IPR057842">
    <property type="entry name" value="WH_MER3"/>
</dbReference>